<dbReference type="EMBL" id="JAGMVJ010000032">
    <property type="protein sequence ID" value="KAH7068559.1"/>
    <property type="molecule type" value="Genomic_DNA"/>
</dbReference>
<dbReference type="PANTHER" id="PTHR11177:SF317">
    <property type="entry name" value="CHITINASE 12-RELATED"/>
    <property type="match status" value="1"/>
</dbReference>
<dbReference type="Proteomes" id="UP000813461">
    <property type="component" value="Unassembled WGS sequence"/>
</dbReference>
<dbReference type="Pfam" id="PF00704">
    <property type="entry name" value="Glyco_hydro_18"/>
    <property type="match status" value="1"/>
</dbReference>
<accession>A0A8K0VRC7</accession>
<feature type="compositionally biased region" description="Pro residues" evidence="3">
    <location>
        <begin position="593"/>
        <end position="610"/>
    </location>
</feature>
<sequence length="747" mass="79805">MGLAYYGRTYKLADASCGRMGCGFKGPGAAGECTAFEGVLSNREIQAMIKKDGLTPYFNETAMVKYVTYAGNSWVGYDDAETLALKEGFANSLCLGGLMIWSIDFDAGTGAQLPGDSGNDKDLVWVSPDIWKQPNPQVYCQFPCTVVLPPYQGVTATTAYPPVTVTSSGYTTTVTRPPVTISVWWISTLVIGPSSSGDVPKTVTSGVTLLTTTTWPAFTTTDSTGRLIYTSATETRRPPPPYITSAVPSITFISGLPPRPTTTPYPTPCSKLPGLCDPGEEENEDPEDDGDGDGDFKGEDCDSGGCGSSCGGCKAGLLCNLCIGFKCLGCIGLDCVSCKGPLCNICIGANCSGCKGPKCATCKGKDCVSCTKGKCGSPTCTDLQCQPGTDPDPDEEEEEEEDDGKCYWRRDTMDNPWGWDNDDGGGGRIPGNGGGSTTQPGGGSPTAPGGGGGSTPKPSTPVIQKPDFSNPSSNTNKCYDNGQMATREHMVQAAESFCKTYDGVTFGSNSYQAALVGFGWQEVHKSGLNILVRLEAKNNCEWLMTKDECNKQFVALIDGCDQEGIIDKQGGVRENNCLMWRIDPEQNPDVQAPAPPPQPKPSDPPAPEQPKTPEIKEGNRPKFDIYTWSLYMGSGGPGAGSWLFGRQAISYYGEYKVCLASYGWSEDDTVTTTDMPDDIKGITKVFGKTCDYSNGGLAERIDYDKAKVGDVVGYLNCEGWATSKCYKEDLDFTCFGTGMFLRATCYW</sequence>
<evidence type="ECO:0000259" key="4">
    <source>
        <dbReference type="PROSITE" id="PS51910"/>
    </source>
</evidence>
<dbReference type="InterPro" id="IPR001223">
    <property type="entry name" value="Glyco_hydro18_cat"/>
</dbReference>
<evidence type="ECO:0000313" key="5">
    <source>
        <dbReference type="EMBL" id="KAH7068559.1"/>
    </source>
</evidence>
<protein>
    <recommendedName>
        <fullName evidence="2">chitinase</fullName>
        <ecNumber evidence="2">3.2.1.14</ecNumber>
    </recommendedName>
</protein>
<dbReference type="InterPro" id="IPR050314">
    <property type="entry name" value="Glycosyl_Hydrlase_18"/>
</dbReference>
<dbReference type="SUPFAM" id="SSF51445">
    <property type="entry name" value="(Trans)glycosidases"/>
    <property type="match status" value="1"/>
</dbReference>
<dbReference type="AlphaFoldDB" id="A0A8K0VRC7"/>
<dbReference type="OrthoDB" id="73875at2759"/>
<feature type="compositionally biased region" description="Polar residues" evidence="3">
    <location>
        <begin position="467"/>
        <end position="478"/>
    </location>
</feature>
<comment type="similarity">
    <text evidence="1">Belongs to the glycosyl hydrolase 18 family. Chitinase class V subfamily.</text>
</comment>
<dbReference type="Gene3D" id="3.10.50.10">
    <property type="match status" value="1"/>
</dbReference>
<dbReference type="InterPro" id="IPR029070">
    <property type="entry name" value="Chitinase_insertion_sf"/>
</dbReference>
<evidence type="ECO:0000256" key="2">
    <source>
        <dbReference type="ARBA" id="ARBA00012729"/>
    </source>
</evidence>
<dbReference type="PANTHER" id="PTHR11177">
    <property type="entry name" value="CHITINASE"/>
    <property type="match status" value="1"/>
</dbReference>
<feature type="compositionally biased region" description="Acidic residues" evidence="3">
    <location>
        <begin position="391"/>
        <end position="403"/>
    </location>
</feature>
<dbReference type="InterPro" id="IPR017853">
    <property type="entry name" value="GH"/>
</dbReference>
<gene>
    <name evidence="5" type="ORF">FB567DRAFT_251588</name>
</gene>
<dbReference type="GO" id="GO:0005576">
    <property type="term" value="C:extracellular region"/>
    <property type="evidence" value="ECO:0007669"/>
    <property type="project" value="TreeGrafter"/>
</dbReference>
<reference evidence="5" key="1">
    <citation type="journal article" date="2021" name="Nat. Commun.">
        <title>Genetic determinants of endophytism in the Arabidopsis root mycobiome.</title>
        <authorList>
            <person name="Mesny F."/>
            <person name="Miyauchi S."/>
            <person name="Thiergart T."/>
            <person name="Pickel B."/>
            <person name="Atanasova L."/>
            <person name="Karlsson M."/>
            <person name="Huettel B."/>
            <person name="Barry K.W."/>
            <person name="Haridas S."/>
            <person name="Chen C."/>
            <person name="Bauer D."/>
            <person name="Andreopoulos W."/>
            <person name="Pangilinan J."/>
            <person name="LaButti K."/>
            <person name="Riley R."/>
            <person name="Lipzen A."/>
            <person name="Clum A."/>
            <person name="Drula E."/>
            <person name="Henrissat B."/>
            <person name="Kohler A."/>
            <person name="Grigoriev I.V."/>
            <person name="Martin F.M."/>
            <person name="Hacquard S."/>
        </authorList>
    </citation>
    <scope>NUCLEOTIDE SEQUENCE</scope>
    <source>
        <strain evidence="5">MPI-SDFR-AT-0120</strain>
    </source>
</reference>
<evidence type="ECO:0000256" key="1">
    <source>
        <dbReference type="ARBA" id="ARBA00008682"/>
    </source>
</evidence>
<proteinExistence type="inferred from homology"/>
<dbReference type="GO" id="GO:0005975">
    <property type="term" value="P:carbohydrate metabolic process"/>
    <property type="evidence" value="ECO:0007669"/>
    <property type="project" value="InterPro"/>
</dbReference>
<feature type="compositionally biased region" description="Basic and acidic residues" evidence="3">
    <location>
        <begin position="404"/>
        <end position="413"/>
    </location>
</feature>
<name>A0A8K0VRC7_9PLEO</name>
<dbReference type="GO" id="GO:0006032">
    <property type="term" value="P:chitin catabolic process"/>
    <property type="evidence" value="ECO:0007669"/>
    <property type="project" value="TreeGrafter"/>
</dbReference>
<organism evidence="5 6">
    <name type="scientific">Paraphoma chrysanthemicola</name>
    <dbReference type="NCBI Taxonomy" id="798071"/>
    <lineage>
        <taxon>Eukaryota</taxon>
        <taxon>Fungi</taxon>
        <taxon>Dikarya</taxon>
        <taxon>Ascomycota</taxon>
        <taxon>Pezizomycotina</taxon>
        <taxon>Dothideomycetes</taxon>
        <taxon>Pleosporomycetidae</taxon>
        <taxon>Pleosporales</taxon>
        <taxon>Pleosporineae</taxon>
        <taxon>Phaeosphaeriaceae</taxon>
        <taxon>Paraphoma</taxon>
    </lineage>
</organism>
<dbReference type="SUPFAM" id="SSF54556">
    <property type="entry name" value="Chitinase insertion domain"/>
    <property type="match status" value="1"/>
</dbReference>
<keyword evidence="6" id="KW-1185">Reference proteome</keyword>
<evidence type="ECO:0000313" key="6">
    <source>
        <dbReference type="Proteomes" id="UP000813461"/>
    </source>
</evidence>
<dbReference type="EC" id="3.2.1.14" evidence="2"/>
<feature type="region of interest" description="Disordered" evidence="3">
    <location>
        <begin position="386"/>
        <end position="480"/>
    </location>
</feature>
<evidence type="ECO:0000256" key="3">
    <source>
        <dbReference type="SAM" id="MobiDB-lite"/>
    </source>
</evidence>
<dbReference type="GO" id="GO:0008843">
    <property type="term" value="F:endochitinase activity"/>
    <property type="evidence" value="ECO:0007669"/>
    <property type="project" value="UniProtKB-EC"/>
</dbReference>
<dbReference type="GO" id="GO:0008061">
    <property type="term" value="F:chitin binding"/>
    <property type="evidence" value="ECO:0007669"/>
    <property type="project" value="TreeGrafter"/>
</dbReference>
<feature type="compositionally biased region" description="Gly residues" evidence="3">
    <location>
        <begin position="424"/>
        <end position="454"/>
    </location>
</feature>
<feature type="domain" description="GH18" evidence="4">
    <location>
        <begin position="1"/>
        <end position="134"/>
    </location>
</feature>
<dbReference type="PROSITE" id="PS51910">
    <property type="entry name" value="GH18_2"/>
    <property type="match status" value="1"/>
</dbReference>
<dbReference type="Gene3D" id="3.20.20.80">
    <property type="entry name" value="Glycosidases"/>
    <property type="match status" value="1"/>
</dbReference>
<feature type="region of interest" description="Disordered" evidence="3">
    <location>
        <begin position="585"/>
        <end position="619"/>
    </location>
</feature>
<comment type="caution">
    <text evidence="5">The sequence shown here is derived from an EMBL/GenBank/DDBJ whole genome shotgun (WGS) entry which is preliminary data.</text>
</comment>